<accession>A0A3Q2CLV9</accession>
<evidence type="ECO:0000313" key="1">
    <source>
        <dbReference type="Ensembl" id="ENSCVAP00000006338.1"/>
    </source>
</evidence>
<keyword evidence="2" id="KW-1185">Reference proteome</keyword>
<dbReference type="Proteomes" id="UP000265020">
    <property type="component" value="Unassembled WGS sequence"/>
</dbReference>
<sequence>MAMGLIGDAVATVGGLVTGVLNFFTDFFLTPPLKATLMFLEETELKTLKGEIKTFKAKTLWEKSGAVVMAVRRPG</sequence>
<dbReference type="Ensembl" id="ENSCVAT00000005169.1">
    <property type="protein sequence ID" value="ENSCVAP00000006338.1"/>
    <property type="gene ID" value="ENSCVAG00000007864.1"/>
</dbReference>
<name>A0A3Q2CLV9_CYPVA</name>
<evidence type="ECO:0008006" key="3">
    <source>
        <dbReference type="Google" id="ProtNLM"/>
    </source>
</evidence>
<protein>
    <recommendedName>
        <fullName evidence="3">Redox-regulatory protein FAM213A</fullName>
    </recommendedName>
</protein>
<dbReference type="GeneTree" id="ENSGT01140000282785"/>
<reference evidence="1" key="2">
    <citation type="submission" date="2025-09" db="UniProtKB">
        <authorList>
            <consortium name="Ensembl"/>
        </authorList>
    </citation>
    <scope>IDENTIFICATION</scope>
</reference>
<organism evidence="1 2">
    <name type="scientific">Cyprinodon variegatus</name>
    <name type="common">Sheepshead minnow</name>
    <dbReference type="NCBI Taxonomy" id="28743"/>
    <lineage>
        <taxon>Eukaryota</taxon>
        <taxon>Metazoa</taxon>
        <taxon>Chordata</taxon>
        <taxon>Craniata</taxon>
        <taxon>Vertebrata</taxon>
        <taxon>Euteleostomi</taxon>
        <taxon>Actinopterygii</taxon>
        <taxon>Neopterygii</taxon>
        <taxon>Teleostei</taxon>
        <taxon>Neoteleostei</taxon>
        <taxon>Acanthomorphata</taxon>
        <taxon>Ovalentaria</taxon>
        <taxon>Atherinomorphae</taxon>
        <taxon>Cyprinodontiformes</taxon>
        <taxon>Cyprinodontidae</taxon>
        <taxon>Cyprinodon</taxon>
    </lineage>
</organism>
<dbReference type="OMA" id="KTMKANT"/>
<dbReference type="AlphaFoldDB" id="A0A3Q2CLV9"/>
<evidence type="ECO:0000313" key="2">
    <source>
        <dbReference type="Proteomes" id="UP000265020"/>
    </source>
</evidence>
<reference evidence="1" key="1">
    <citation type="submission" date="2025-08" db="UniProtKB">
        <authorList>
            <consortium name="Ensembl"/>
        </authorList>
    </citation>
    <scope>IDENTIFICATION</scope>
</reference>
<proteinExistence type="predicted"/>